<dbReference type="InterPro" id="IPR050738">
    <property type="entry name" value="Sulfatase"/>
</dbReference>
<keyword evidence="7" id="KW-1185">Reference proteome</keyword>
<organism evidence="6 7">
    <name type="scientific">Bacteroides vicugnae</name>
    <dbReference type="NCBI Taxonomy" id="3037989"/>
    <lineage>
        <taxon>Bacteria</taxon>
        <taxon>Pseudomonadati</taxon>
        <taxon>Bacteroidota</taxon>
        <taxon>Bacteroidia</taxon>
        <taxon>Bacteroidales</taxon>
        <taxon>Bacteroidaceae</taxon>
        <taxon>Bacteroides</taxon>
    </lineage>
</organism>
<comment type="caution">
    <text evidence="6">The sequence shown here is derived from an EMBL/GenBank/DDBJ whole genome shotgun (WGS) entry which is preliminary data.</text>
</comment>
<comment type="similarity">
    <text evidence="1">Belongs to the sulfatase family.</text>
</comment>
<evidence type="ECO:0000313" key="7">
    <source>
        <dbReference type="Proteomes" id="UP001292913"/>
    </source>
</evidence>
<accession>A0ABU5HV17</accession>
<dbReference type="PANTHER" id="PTHR42693">
    <property type="entry name" value="ARYLSULFATASE FAMILY MEMBER"/>
    <property type="match status" value="1"/>
</dbReference>
<evidence type="ECO:0000259" key="5">
    <source>
        <dbReference type="Pfam" id="PF00884"/>
    </source>
</evidence>
<dbReference type="RefSeq" id="WP_195648897.1">
    <property type="nucleotide sequence ID" value="NZ_JARZAK010000012.1"/>
</dbReference>
<evidence type="ECO:0000256" key="4">
    <source>
        <dbReference type="ARBA" id="ARBA00022837"/>
    </source>
</evidence>
<dbReference type="PANTHER" id="PTHR42693:SF33">
    <property type="entry name" value="ARYLSULFATASE"/>
    <property type="match status" value="1"/>
</dbReference>
<dbReference type="Proteomes" id="UP001292913">
    <property type="component" value="Unassembled WGS sequence"/>
</dbReference>
<evidence type="ECO:0000256" key="1">
    <source>
        <dbReference type="ARBA" id="ARBA00008779"/>
    </source>
</evidence>
<evidence type="ECO:0000256" key="3">
    <source>
        <dbReference type="ARBA" id="ARBA00022801"/>
    </source>
</evidence>
<gene>
    <name evidence="6" type="ORF">QHG74_17035</name>
</gene>
<keyword evidence="2" id="KW-0479">Metal-binding</keyword>
<proteinExistence type="inferred from homology"/>
<dbReference type="InterPro" id="IPR017850">
    <property type="entry name" value="Alkaline_phosphatase_core_sf"/>
</dbReference>
<dbReference type="InterPro" id="IPR024607">
    <property type="entry name" value="Sulfatase_CS"/>
</dbReference>
<name>A0ABU5HV17_9BACE</name>
<evidence type="ECO:0000256" key="2">
    <source>
        <dbReference type="ARBA" id="ARBA00022723"/>
    </source>
</evidence>
<feature type="domain" description="Sulfatase N-terminal" evidence="5">
    <location>
        <begin position="25"/>
        <end position="337"/>
    </location>
</feature>
<dbReference type="PROSITE" id="PS00149">
    <property type="entry name" value="SULFATASE_2"/>
    <property type="match status" value="1"/>
</dbReference>
<protein>
    <submittedName>
        <fullName evidence="6">Sulfatase-like hydrolase/transferase</fullName>
    </submittedName>
</protein>
<dbReference type="InterPro" id="IPR000917">
    <property type="entry name" value="Sulfatase_N"/>
</dbReference>
<evidence type="ECO:0000313" key="6">
    <source>
        <dbReference type="EMBL" id="MDY7259417.1"/>
    </source>
</evidence>
<dbReference type="Gene3D" id="3.40.720.10">
    <property type="entry name" value="Alkaline Phosphatase, subunit A"/>
    <property type="match status" value="1"/>
</dbReference>
<dbReference type="SUPFAM" id="SSF53649">
    <property type="entry name" value="Alkaline phosphatase-like"/>
    <property type="match status" value="1"/>
</dbReference>
<sequence>MNLKKHLPWLGALLPIANTQAETKPNVVIIYIDDMGIGDIGCYGGKFAPTPNIDKLAQDGLLFNQYYSSAPVSSPSRCGLTTGLFPLEVGINTFLNDKASNRKCEQRNFLDDKLPSMARAFQNAGYSTGHIGKWHMGGGRDVHDAPSIKNYGFDEYISTYESPDPEPAITATKWIWSDKDSVKRWRRTEYFVDKSIEFVKHHKDEPFFLNLWPDDMHTPWVPEFKQKERKSWETQEAFAPVLAEMDKQLGRFIKALDELGLAENTIIIFTSDNGPAPSFKSVRSAYLRGTKNSLYEGGIRMPFIVRYPKKIKAGQVNNESVLCAVDLYPTLCSVAGIKTEKGYKGDGQNYAKVLLGKSEAKRKTDLMWDFGRNKFFMFPGNAYDKSPHLAIRSGKWKLLVNGDGSDAQLYDMEKDKFEKSNIASEHPDLVAKLSKKVCQWYAENKDKGLQTSN</sequence>
<keyword evidence="4" id="KW-0106">Calcium</keyword>
<reference evidence="6 7" key="1">
    <citation type="submission" date="2023-04" db="EMBL/GenBank/DDBJ databases">
        <title>Bacteroides pacosi sp. nov., isolated from the fecal material of an alpaca.</title>
        <authorList>
            <person name="Miller S."/>
            <person name="Hendry M."/>
            <person name="King J."/>
            <person name="Sankaranarayanan K."/>
            <person name="Lawson P.A."/>
        </authorList>
    </citation>
    <scope>NUCLEOTIDE SEQUENCE [LARGE SCALE GENOMIC DNA]</scope>
    <source>
        <strain evidence="6 7">A2-P53</strain>
    </source>
</reference>
<keyword evidence="3" id="KW-0378">Hydrolase</keyword>
<dbReference type="Pfam" id="PF00884">
    <property type="entry name" value="Sulfatase"/>
    <property type="match status" value="1"/>
</dbReference>
<dbReference type="EMBL" id="JARZAK010000012">
    <property type="protein sequence ID" value="MDY7259417.1"/>
    <property type="molecule type" value="Genomic_DNA"/>
</dbReference>
<dbReference type="Gene3D" id="3.30.1120.10">
    <property type="match status" value="1"/>
</dbReference>